<dbReference type="HAMAP" id="MF_00020">
    <property type="entry name" value="Acetate_kinase"/>
    <property type="match status" value="1"/>
</dbReference>
<evidence type="ECO:0000256" key="2">
    <source>
        <dbReference type="ARBA" id="ARBA00022679"/>
    </source>
</evidence>
<feature type="binding site" evidence="6">
    <location>
        <begin position="281"/>
        <end position="283"/>
    </location>
    <ligand>
        <name>ATP</name>
        <dbReference type="ChEBI" id="CHEBI:30616"/>
    </ligand>
</feature>
<dbReference type="InterPro" id="IPR000890">
    <property type="entry name" value="Aliphatic_acid_kin_short-chain"/>
</dbReference>
<evidence type="ECO:0000256" key="1">
    <source>
        <dbReference type="ARBA" id="ARBA00008748"/>
    </source>
</evidence>
<dbReference type="Proteomes" id="UP001168575">
    <property type="component" value="Unassembled WGS sequence"/>
</dbReference>
<dbReference type="GO" id="GO:0008776">
    <property type="term" value="F:acetate kinase activity"/>
    <property type="evidence" value="ECO:0007669"/>
    <property type="project" value="UniProtKB-UniRule"/>
</dbReference>
<dbReference type="InterPro" id="IPR004372">
    <property type="entry name" value="Ac/propionate_kinase"/>
</dbReference>
<dbReference type="PRINTS" id="PR00471">
    <property type="entry name" value="ACETATEKNASE"/>
</dbReference>
<keyword evidence="5 6" id="KW-0067">ATP-binding</keyword>
<dbReference type="EMBL" id="JAUMVS010000052">
    <property type="protein sequence ID" value="MDO4841822.1"/>
    <property type="molecule type" value="Genomic_DNA"/>
</dbReference>
<comment type="cofactor">
    <cofactor evidence="6">
        <name>Mg(2+)</name>
        <dbReference type="ChEBI" id="CHEBI:18420"/>
    </cofactor>
    <cofactor evidence="6">
        <name>Mn(2+)</name>
        <dbReference type="ChEBI" id="CHEBI:29035"/>
    </cofactor>
    <text evidence="6">Mg(2+). Can also accept Mn(2+).</text>
</comment>
<sequence length="395" mass="42510">MKILVVNAGSSSMKFQLIDVEAHEVLAKGLCEKIGLGEGIFSYGIDEKVTSNPVMNDHSEALKLVLDSLVNGKGAPISSLDEIGAVGHRIVHGGKYYGQSAIIDDELIARVEELKSLAPLHNGAGLIGIEACKKLMPGKPMVAVFDTSFFNTLPASAYMYPIPYEYYEKYAVRKYGFHGTSHRYVAQRTAEFLGEDIKNLNIVTCHIGNGASCSAVKGGVAIDTSMGLTPLDGLMMGTRCGAIDPSIVTFLEEKENLTAQEMDTVLNKKSGFLGISGVSSDLRDVAAAADEGNERAALAYEMASSIIRKYIGMYTFAMGGVDVITCTAGVGENDVRMRKMVFEGLEGLGIKLDPEKNNTFGGDRVISADDSKVKILVIPTDEEFMIAKDTYDLVK</sequence>
<comment type="pathway">
    <text evidence="6">Metabolic intermediate biosynthesis; acetyl-CoA biosynthesis; acetyl-CoA from acetate: step 1/2.</text>
</comment>
<gene>
    <name evidence="6" type="primary">ackA</name>
    <name evidence="8" type="ORF">Q3982_03995</name>
</gene>
<evidence type="ECO:0000313" key="8">
    <source>
        <dbReference type="EMBL" id="MDO4841822.1"/>
    </source>
</evidence>
<feature type="binding site" evidence="6">
    <location>
        <begin position="329"/>
        <end position="333"/>
    </location>
    <ligand>
        <name>ATP</name>
        <dbReference type="ChEBI" id="CHEBI:30616"/>
    </ligand>
</feature>
<evidence type="ECO:0000256" key="6">
    <source>
        <dbReference type="HAMAP-Rule" id="MF_00020"/>
    </source>
</evidence>
<dbReference type="CDD" id="cd24010">
    <property type="entry name" value="ASKHA_NBD_AcK_PK"/>
    <property type="match status" value="1"/>
</dbReference>
<comment type="caution">
    <text evidence="8">The sequence shown here is derived from an EMBL/GenBank/DDBJ whole genome shotgun (WGS) entry which is preliminary data.</text>
</comment>
<dbReference type="EC" id="2.7.2.1" evidence="6"/>
<comment type="subcellular location">
    <subcellularLocation>
        <location evidence="6">Cytoplasm</location>
    </subcellularLocation>
</comment>
<keyword evidence="6" id="KW-0963">Cytoplasm</keyword>
<feature type="binding site" evidence="6">
    <location>
        <position position="14"/>
    </location>
    <ligand>
        <name>ATP</name>
        <dbReference type="ChEBI" id="CHEBI:30616"/>
    </ligand>
</feature>
<accession>A0AA43RHB4</accession>
<feature type="binding site" evidence="6">
    <location>
        <begin position="206"/>
        <end position="210"/>
    </location>
    <ligand>
        <name>ATP</name>
        <dbReference type="ChEBI" id="CHEBI:30616"/>
    </ligand>
</feature>
<keyword evidence="6" id="KW-0460">Magnesium</keyword>
<dbReference type="Pfam" id="PF00871">
    <property type="entry name" value="Acetate_kinase"/>
    <property type="match status" value="1"/>
</dbReference>
<feature type="binding site" evidence="6">
    <location>
        <position position="89"/>
    </location>
    <ligand>
        <name>substrate</name>
    </ligand>
</feature>
<dbReference type="GO" id="GO:0000287">
    <property type="term" value="F:magnesium ion binding"/>
    <property type="evidence" value="ECO:0007669"/>
    <property type="project" value="UniProtKB-UniRule"/>
</dbReference>
<dbReference type="PIRSF" id="PIRSF000722">
    <property type="entry name" value="Acetate_prop_kin"/>
    <property type="match status" value="1"/>
</dbReference>
<keyword evidence="2 6" id="KW-0808">Transferase</keyword>
<comment type="function">
    <text evidence="6">Catalyzes the formation of acetyl phosphate from acetate and ATP. Can also catalyze the reverse reaction.</text>
</comment>
<name>A0AA43RHB4_9ACTN</name>
<evidence type="ECO:0000256" key="4">
    <source>
        <dbReference type="ARBA" id="ARBA00022777"/>
    </source>
</evidence>
<comment type="subunit">
    <text evidence="6">Homodimer.</text>
</comment>
<feature type="active site" description="Proton donor/acceptor" evidence="6">
    <location>
        <position position="146"/>
    </location>
</feature>
<keyword evidence="3 6" id="KW-0547">Nucleotide-binding</keyword>
<dbReference type="InterPro" id="IPR023865">
    <property type="entry name" value="Aliphatic_acid_kinase_CS"/>
</dbReference>
<dbReference type="PROSITE" id="PS01075">
    <property type="entry name" value="ACETATE_KINASE_1"/>
    <property type="match status" value="1"/>
</dbReference>
<dbReference type="InterPro" id="IPR043129">
    <property type="entry name" value="ATPase_NBD"/>
</dbReference>
<dbReference type="AlphaFoldDB" id="A0AA43RHB4"/>
<proteinExistence type="inferred from homology"/>
<comment type="catalytic activity">
    <reaction evidence="6">
        <text>acetate + ATP = acetyl phosphate + ADP</text>
        <dbReference type="Rhea" id="RHEA:11352"/>
        <dbReference type="ChEBI" id="CHEBI:22191"/>
        <dbReference type="ChEBI" id="CHEBI:30089"/>
        <dbReference type="ChEBI" id="CHEBI:30616"/>
        <dbReference type="ChEBI" id="CHEBI:456216"/>
        <dbReference type="EC" id="2.7.2.1"/>
    </reaction>
</comment>
<dbReference type="PANTHER" id="PTHR21060:SF15">
    <property type="entry name" value="ACETATE KINASE-RELATED"/>
    <property type="match status" value="1"/>
</dbReference>
<organism evidence="8 9">
    <name type="scientific">Phoenicibacter congonensis</name>
    <dbReference type="NCBI Taxonomy" id="1944646"/>
    <lineage>
        <taxon>Bacteria</taxon>
        <taxon>Bacillati</taxon>
        <taxon>Actinomycetota</taxon>
        <taxon>Coriobacteriia</taxon>
        <taxon>Eggerthellales</taxon>
        <taxon>Eggerthellaceae</taxon>
        <taxon>Phoenicibacter</taxon>
    </lineage>
</organism>
<evidence type="ECO:0000256" key="3">
    <source>
        <dbReference type="ARBA" id="ARBA00022741"/>
    </source>
</evidence>
<dbReference type="GO" id="GO:0005737">
    <property type="term" value="C:cytoplasm"/>
    <property type="evidence" value="ECO:0007669"/>
    <property type="project" value="UniProtKB-SubCell"/>
</dbReference>
<dbReference type="NCBIfam" id="TIGR00016">
    <property type="entry name" value="ackA"/>
    <property type="match status" value="1"/>
</dbReference>
<protein>
    <recommendedName>
        <fullName evidence="6">Acetate kinase</fullName>
        <ecNumber evidence="6">2.7.2.1</ecNumber>
    </recommendedName>
    <alternativeName>
        <fullName evidence="6">Acetokinase</fullName>
    </alternativeName>
</protein>
<keyword evidence="4 6" id="KW-0418">Kinase</keyword>
<keyword evidence="6" id="KW-0479">Metal-binding</keyword>
<evidence type="ECO:0000313" key="9">
    <source>
        <dbReference type="Proteomes" id="UP001168575"/>
    </source>
</evidence>
<dbReference type="Gene3D" id="3.30.420.40">
    <property type="match status" value="2"/>
</dbReference>
<dbReference type="SUPFAM" id="SSF53067">
    <property type="entry name" value="Actin-like ATPase domain"/>
    <property type="match status" value="2"/>
</dbReference>
<evidence type="ECO:0000256" key="7">
    <source>
        <dbReference type="RuleBase" id="RU003835"/>
    </source>
</evidence>
<feature type="binding site" evidence="6">
    <location>
        <position position="7"/>
    </location>
    <ligand>
        <name>Mg(2+)</name>
        <dbReference type="ChEBI" id="CHEBI:18420"/>
    </ligand>
</feature>
<dbReference type="PANTHER" id="PTHR21060">
    <property type="entry name" value="ACETATE KINASE"/>
    <property type="match status" value="1"/>
</dbReference>
<feature type="site" description="Transition state stabilizer" evidence="6">
    <location>
        <position position="239"/>
    </location>
</feature>
<reference evidence="8" key="1">
    <citation type="submission" date="2023-07" db="EMBL/GenBank/DDBJ databases">
        <title>Between Cages and Wild: Unraveling the Impact of Captivity on Animal Microbiomes and Antimicrobial Resistance.</title>
        <authorList>
            <person name="Schmartz G.P."/>
            <person name="Rehner J."/>
            <person name="Schuff M.J."/>
            <person name="Becker S.L."/>
            <person name="Kravczyk M."/>
            <person name="Gurevich A."/>
            <person name="Francke R."/>
            <person name="Mueller R."/>
            <person name="Keller V."/>
            <person name="Keller A."/>
        </authorList>
    </citation>
    <scope>NUCLEOTIDE SEQUENCE</scope>
    <source>
        <strain evidence="8">S12M_St_49</strain>
    </source>
</reference>
<dbReference type="GO" id="GO:0005524">
    <property type="term" value="F:ATP binding"/>
    <property type="evidence" value="ECO:0007669"/>
    <property type="project" value="UniProtKB-KW"/>
</dbReference>
<evidence type="ECO:0000256" key="5">
    <source>
        <dbReference type="ARBA" id="ARBA00022840"/>
    </source>
</evidence>
<feature type="binding site" evidence="6">
    <location>
        <position position="382"/>
    </location>
    <ligand>
        <name>Mg(2+)</name>
        <dbReference type="ChEBI" id="CHEBI:18420"/>
    </ligand>
</feature>
<keyword evidence="9" id="KW-1185">Reference proteome</keyword>
<dbReference type="GO" id="GO:0006085">
    <property type="term" value="P:acetyl-CoA biosynthetic process"/>
    <property type="evidence" value="ECO:0007669"/>
    <property type="project" value="UniProtKB-UniRule"/>
</dbReference>
<comment type="similarity">
    <text evidence="1 6 7">Belongs to the acetokinase family.</text>
</comment>
<dbReference type="GO" id="GO:0006083">
    <property type="term" value="P:acetate metabolic process"/>
    <property type="evidence" value="ECO:0007669"/>
    <property type="project" value="TreeGrafter"/>
</dbReference>
<feature type="site" description="Transition state stabilizer" evidence="6">
    <location>
        <position position="178"/>
    </location>
</feature>